<accession>A0A069PB20</accession>
<dbReference type="InterPro" id="IPR050090">
    <property type="entry name" value="Tyrosine_recombinase_XerCD"/>
</dbReference>
<evidence type="ECO:0000313" key="7">
    <source>
        <dbReference type="EMBL" id="KDR37642.1"/>
    </source>
</evidence>
<dbReference type="GO" id="GO:0015074">
    <property type="term" value="P:DNA integration"/>
    <property type="evidence" value="ECO:0007669"/>
    <property type="project" value="UniProtKB-KW"/>
</dbReference>
<evidence type="ECO:0000256" key="4">
    <source>
        <dbReference type="PROSITE-ProRule" id="PRU01248"/>
    </source>
</evidence>
<keyword evidence="3" id="KW-0233">DNA recombination</keyword>
<protein>
    <submittedName>
        <fullName evidence="7">Integrase</fullName>
    </submittedName>
</protein>
<keyword evidence="2 4" id="KW-0238">DNA-binding</keyword>
<proteinExistence type="predicted"/>
<dbReference type="Proteomes" id="UP000027466">
    <property type="component" value="Unassembled WGS sequence"/>
</dbReference>
<dbReference type="AlphaFoldDB" id="A0A069PB20"/>
<feature type="domain" description="Tyr recombinase" evidence="5">
    <location>
        <begin position="121"/>
        <end position="306"/>
    </location>
</feature>
<evidence type="ECO:0000259" key="5">
    <source>
        <dbReference type="PROSITE" id="PS51898"/>
    </source>
</evidence>
<evidence type="ECO:0000313" key="8">
    <source>
        <dbReference type="Proteomes" id="UP000027466"/>
    </source>
</evidence>
<dbReference type="SUPFAM" id="SSF56349">
    <property type="entry name" value="DNA breaking-rejoining enzymes"/>
    <property type="match status" value="1"/>
</dbReference>
<evidence type="ECO:0000256" key="2">
    <source>
        <dbReference type="ARBA" id="ARBA00023125"/>
    </source>
</evidence>
<dbReference type="InterPro" id="IPR044068">
    <property type="entry name" value="CB"/>
</dbReference>
<sequence>MSAAGLPSLVQRFFTQRLLEQQGLSSHTVASYRDTFRLLLAFATKHIGRAPSKLRIEDFDTSFIEKFLRHLEQGRGNSVRTRNTRLAAVHAFFRFVAVSEPALFLQCQRILAIPSKRCEHGPVEFLTESEAAALVAAPDVRTWIGNRDRTLLLVAVQTGLRNSELTALRRQDVVLGTGAHVRCLGKGRKMRCTPLRPDVVAVLKEWLLYQPGESDDPVFPSSRGGHLSADALQRLVSRNVEIARLSCPSLKKKSVTPHTLRHAAAMSLLHHGVDLTVIALWLGHESSETTQIYLHADMQLKERALAHATASGIAPTRYKPPDPLLAFLEAL</sequence>
<dbReference type="GO" id="GO:0006310">
    <property type="term" value="P:DNA recombination"/>
    <property type="evidence" value="ECO:0007669"/>
    <property type="project" value="UniProtKB-KW"/>
</dbReference>
<evidence type="ECO:0000256" key="1">
    <source>
        <dbReference type="ARBA" id="ARBA00022908"/>
    </source>
</evidence>
<dbReference type="RefSeq" id="WP_035943385.1">
    <property type="nucleotide sequence ID" value="NZ_CADFFX010000055.1"/>
</dbReference>
<dbReference type="InterPro" id="IPR004107">
    <property type="entry name" value="Integrase_SAM-like_N"/>
</dbReference>
<gene>
    <name evidence="7" type="ORF">BG61_10225</name>
</gene>
<comment type="caution">
    <text evidence="7">The sequence shown here is derived from an EMBL/GenBank/DDBJ whole genome shotgun (WGS) entry which is preliminary data.</text>
</comment>
<keyword evidence="1" id="KW-0229">DNA integration</keyword>
<dbReference type="InterPro" id="IPR010998">
    <property type="entry name" value="Integrase_recombinase_N"/>
</dbReference>
<name>A0A069PB20_9BURK</name>
<evidence type="ECO:0000259" key="6">
    <source>
        <dbReference type="PROSITE" id="PS51900"/>
    </source>
</evidence>
<dbReference type="InterPro" id="IPR013762">
    <property type="entry name" value="Integrase-like_cat_sf"/>
</dbReference>
<dbReference type="InterPro" id="IPR002104">
    <property type="entry name" value="Integrase_catalytic"/>
</dbReference>
<dbReference type="InterPro" id="IPR011010">
    <property type="entry name" value="DNA_brk_join_enz"/>
</dbReference>
<keyword evidence="8" id="KW-1185">Reference proteome</keyword>
<dbReference type="Gene3D" id="1.10.443.10">
    <property type="entry name" value="Intergrase catalytic core"/>
    <property type="match status" value="1"/>
</dbReference>
<dbReference type="Gene3D" id="1.10.150.130">
    <property type="match status" value="1"/>
</dbReference>
<dbReference type="PANTHER" id="PTHR30349:SF90">
    <property type="entry name" value="TYROSINE RECOMBINASE XERD"/>
    <property type="match status" value="1"/>
</dbReference>
<organism evidence="7 8">
    <name type="scientific">Caballeronia glathei</name>
    <dbReference type="NCBI Taxonomy" id="60547"/>
    <lineage>
        <taxon>Bacteria</taxon>
        <taxon>Pseudomonadati</taxon>
        <taxon>Pseudomonadota</taxon>
        <taxon>Betaproteobacteria</taxon>
        <taxon>Burkholderiales</taxon>
        <taxon>Burkholderiaceae</taxon>
        <taxon>Caballeronia</taxon>
    </lineage>
</organism>
<dbReference type="Pfam" id="PF00589">
    <property type="entry name" value="Phage_integrase"/>
    <property type="match status" value="1"/>
</dbReference>
<feature type="domain" description="Core-binding (CB)" evidence="6">
    <location>
        <begin position="4"/>
        <end position="97"/>
    </location>
</feature>
<dbReference type="Pfam" id="PF02899">
    <property type="entry name" value="Phage_int_SAM_1"/>
    <property type="match status" value="1"/>
</dbReference>
<dbReference type="EMBL" id="JFHC01000177">
    <property type="protein sequence ID" value="KDR37642.1"/>
    <property type="molecule type" value="Genomic_DNA"/>
</dbReference>
<dbReference type="GO" id="GO:0003677">
    <property type="term" value="F:DNA binding"/>
    <property type="evidence" value="ECO:0007669"/>
    <property type="project" value="UniProtKB-UniRule"/>
</dbReference>
<dbReference type="PROSITE" id="PS51900">
    <property type="entry name" value="CB"/>
    <property type="match status" value="1"/>
</dbReference>
<dbReference type="PANTHER" id="PTHR30349">
    <property type="entry name" value="PHAGE INTEGRASE-RELATED"/>
    <property type="match status" value="1"/>
</dbReference>
<reference evidence="7 8" key="1">
    <citation type="submission" date="2014-03" db="EMBL/GenBank/DDBJ databases">
        <title>Draft Genome Sequences of Four Burkholderia Strains.</title>
        <authorList>
            <person name="Liu X.Y."/>
            <person name="Li C.X."/>
            <person name="Xu J.H."/>
        </authorList>
    </citation>
    <scope>NUCLEOTIDE SEQUENCE [LARGE SCALE GENOMIC DNA]</scope>
    <source>
        <strain evidence="7 8">DSM 50014</strain>
    </source>
</reference>
<evidence type="ECO:0000256" key="3">
    <source>
        <dbReference type="ARBA" id="ARBA00023172"/>
    </source>
</evidence>
<dbReference type="PROSITE" id="PS51898">
    <property type="entry name" value="TYR_RECOMBINASE"/>
    <property type="match status" value="1"/>
</dbReference>